<protein>
    <submittedName>
        <fullName evidence="3">Competence protein ComFC</fullName>
    </submittedName>
</protein>
<evidence type="ECO:0000256" key="1">
    <source>
        <dbReference type="ARBA" id="ARBA00008007"/>
    </source>
</evidence>
<dbReference type="PANTHER" id="PTHR47505:SF1">
    <property type="entry name" value="DNA UTILIZATION PROTEIN YHGH"/>
    <property type="match status" value="1"/>
</dbReference>
<dbReference type="InterPro" id="IPR000836">
    <property type="entry name" value="PRTase_dom"/>
</dbReference>
<dbReference type="AlphaFoldDB" id="A0A9Q2HFC9"/>
<reference evidence="3 4" key="1">
    <citation type="submission" date="2020-08" db="EMBL/GenBank/DDBJ databases">
        <title>Genomic Encyclopedia of Type Strains, Phase IV (KMG-IV): sequencing the most valuable type-strain genomes for metagenomic binning, comparative biology and taxonomic classification.</title>
        <authorList>
            <person name="Goeker M."/>
        </authorList>
    </citation>
    <scope>NUCLEOTIDE SEQUENCE [LARGE SCALE GENOMIC DNA]</scope>
    <source>
        <strain evidence="3 4">DSM 19163</strain>
    </source>
</reference>
<dbReference type="InterPro" id="IPR051910">
    <property type="entry name" value="ComF/GntX_DNA_util-trans"/>
</dbReference>
<dbReference type="EMBL" id="JACHHF010000003">
    <property type="protein sequence ID" value="MBB5175721.1"/>
    <property type="molecule type" value="Genomic_DNA"/>
</dbReference>
<dbReference type="Proteomes" id="UP000579136">
    <property type="component" value="Unassembled WGS sequence"/>
</dbReference>
<dbReference type="SUPFAM" id="SSF53271">
    <property type="entry name" value="PRTase-like"/>
    <property type="match status" value="1"/>
</dbReference>
<keyword evidence="4" id="KW-1185">Reference proteome</keyword>
<comment type="caution">
    <text evidence="3">The sequence shown here is derived from an EMBL/GenBank/DDBJ whole genome shotgun (WGS) entry which is preliminary data.</text>
</comment>
<gene>
    <name evidence="3" type="ORF">HNQ45_000596</name>
</gene>
<evidence type="ECO:0000313" key="4">
    <source>
        <dbReference type="Proteomes" id="UP000579136"/>
    </source>
</evidence>
<comment type="similarity">
    <text evidence="1">Belongs to the ComF/GntX family.</text>
</comment>
<proteinExistence type="inferred from homology"/>
<feature type="domain" description="Phosphoribosyltransferase" evidence="2">
    <location>
        <begin position="106"/>
        <end position="193"/>
    </location>
</feature>
<dbReference type="Pfam" id="PF00156">
    <property type="entry name" value="Pribosyltran"/>
    <property type="match status" value="1"/>
</dbReference>
<evidence type="ECO:0000259" key="2">
    <source>
        <dbReference type="Pfam" id="PF00156"/>
    </source>
</evidence>
<dbReference type="PANTHER" id="PTHR47505">
    <property type="entry name" value="DNA UTILIZATION PROTEIN YHGH"/>
    <property type="match status" value="1"/>
</dbReference>
<dbReference type="CDD" id="cd06223">
    <property type="entry name" value="PRTases_typeI"/>
    <property type="match status" value="1"/>
</dbReference>
<name>A0A9Q2HFC9_9STAP</name>
<evidence type="ECO:0000313" key="3">
    <source>
        <dbReference type="EMBL" id="MBB5175721.1"/>
    </source>
</evidence>
<dbReference type="InterPro" id="IPR029057">
    <property type="entry name" value="PRTase-like"/>
</dbReference>
<dbReference type="Gene3D" id="3.40.50.2020">
    <property type="match status" value="1"/>
</dbReference>
<accession>A0A9Q2HFC9</accession>
<organism evidence="3 4">
    <name type="scientific">Nosocomiicoccus ampullae</name>
    <dbReference type="NCBI Taxonomy" id="489910"/>
    <lineage>
        <taxon>Bacteria</taxon>
        <taxon>Bacillati</taxon>
        <taxon>Bacillota</taxon>
        <taxon>Bacilli</taxon>
        <taxon>Bacillales</taxon>
        <taxon>Staphylococcaceae</taxon>
        <taxon>Nosocomiicoccus</taxon>
    </lineage>
</organism>
<dbReference type="RefSeq" id="WP_183673278.1">
    <property type="nucleotide sequence ID" value="NZ_CBCRYX010000002.1"/>
</dbReference>
<sequence>MNCLHCHELIIENIHLVNIFQKQPLICHRCLDEYEALRVNEKFNFNGMNVHALFNYEGIVKRMLRRYKFQGDAVQSKVIAMFIKSHLRLYEIVVPVPISDVRLKERGFNQVTKILDELNVKYTDCLTSSRVKRQSEMSKIDRENEKNPFSLKDGNICIKNKSILIIDDIFTTGETVRQVAEILRHEQPKSMDVLTFSISRKL</sequence>